<dbReference type="PANTHER" id="PTHR47485">
    <property type="entry name" value="THYLAKOID LUMENAL 17.4 KDA PROTEIN, CHLOROPLASTIC"/>
    <property type="match status" value="1"/>
</dbReference>
<dbReference type="OrthoDB" id="7304622at2"/>
<name>A0A504UN85_9HYPH</name>
<comment type="caution">
    <text evidence="2">The sequence shown here is derived from an EMBL/GenBank/DDBJ whole genome shotgun (WGS) entry which is preliminary data.</text>
</comment>
<evidence type="ECO:0000313" key="3">
    <source>
        <dbReference type="Proteomes" id="UP000316429"/>
    </source>
</evidence>
<dbReference type="Pfam" id="PF13599">
    <property type="entry name" value="Pentapeptide_4"/>
    <property type="match status" value="1"/>
</dbReference>
<reference evidence="2 3" key="1">
    <citation type="submission" date="2019-06" db="EMBL/GenBank/DDBJ databases">
        <title>Rhizobium sp. CL12 isolated from roots of soybean.</title>
        <authorList>
            <person name="Wang C."/>
        </authorList>
    </citation>
    <scope>NUCLEOTIDE SEQUENCE [LARGE SCALE GENOMIC DNA]</scope>
    <source>
        <strain evidence="2 3">CL12</strain>
    </source>
</reference>
<gene>
    <name evidence="2" type="ORF">FJQ55_06405</name>
</gene>
<keyword evidence="1" id="KW-0677">Repeat</keyword>
<sequence>MRLVGRDVKGAVGVTKDRFDRQSVGRAAIRRQSRWQGLSLAVAAAGSLLAVFSAQPTAAVEQCRQDAGPSVDWSNCTKRMLMLGGSNLEGANLADADFSGTDLAGSSVKGANVTKASLVRTSLAQSDLTGADFDKVEGYRSDFTAVKASGTSFVAAELQRSDFSGADLRKADFTKAELGRAIFSGATLEDTHFAMANLSRAMFQKASFAGVIDFTDAFLFLTRIEGADLSQAKGLKQEQIALSCGDETTRLPQGLTAPPNWPCADE</sequence>
<protein>
    <submittedName>
        <fullName evidence="2">Pentapeptide repeat-containing protein</fullName>
    </submittedName>
</protein>
<proteinExistence type="predicted"/>
<dbReference type="EMBL" id="VFYP01000001">
    <property type="protein sequence ID" value="TPP10476.1"/>
    <property type="molecule type" value="Genomic_DNA"/>
</dbReference>
<evidence type="ECO:0000256" key="1">
    <source>
        <dbReference type="ARBA" id="ARBA00022737"/>
    </source>
</evidence>
<dbReference type="SUPFAM" id="SSF141571">
    <property type="entry name" value="Pentapeptide repeat-like"/>
    <property type="match status" value="1"/>
</dbReference>
<evidence type="ECO:0000313" key="2">
    <source>
        <dbReference type="EMBL" id="TPP10476.1"/>
    </source>
</evidence>
<dbReference type="PANTHER" id="PTHR47485:SF1">
    <property type="entry name" value="THYLAKOID LUMENAL 17.4 KDA PROTEIN, CHLOROPLASTIC"/>
    <property type="match status" value="1"/>
</dbReference>
<keyword evidence="3" id="KW-1185">Reference proteome</keyword>
<organism evidence="2 3">
    <name type="scientific">Rhizobium glycinendophyticum</name>
    <dbReference type="NCBI Taxonomy" id="2589807"/>
    <lineage>
        <taxon>Bacteria</taxon>
        <taxon>Pseudomonadati</taxon>
        <taxon>Pseudomonadota</taxon>
        <taxon>Alphaproteobacteria</taxon>
        <taxon>Hyphomicrobiales</taxon>
        <taxon>Rhizobiaceae</taxon>
        <taxon>Rhizobium/Agrobacterium group</taxon>
        <taxon>Rhizobium</taxon>
    </lineage>
</organism>
<accession>A0A504UN85</accession>
<dbReference type="InterPro" id="IPR001646">
    <property type="entry name" value="5peptide_repeat"/>
</dbReference>
<dbReference type="Proteomes" id="UP000316429">
    <property type="component" value="Unassembled WGS sequence"/>
</dbReference>
<dbReference type="Gene3D" id="2.160.20.80">
    <property type="entry name" value="E3 ubiquitin-protein ligase SopA"/>
    <property type="match status" value="1"/>
</dbReference>
<dbReference type="AlphaFoldDB" id="A0A504UN85"/>